<keyword evidence="3 6" id="KW-0812">Transmembrane</keyword>
<keyword evidence="2" id="KW-1003">Cell membrane</keyword>
<keyword evidence="5 6" id="KW-0472">Membrane</keyword>
<dbReference type="GO" id="GO:0015171">
    <property type="term" value="F:amino acid transmembrane transporter activity"/>
    <property type="evidence" value="ECO:0007669"/>
    <property type="project" value="TreeGrafter"/>
</dbReference>
<protein>
    <submittedName>
        <fullName evidence="7">Threonine/homoserine/homoserine lactone efflux protein</fullName>
    </submittedName>
</protein>
<dbReference type="AlphaFoldDB" id="A0A1I6TA53"/>
<evidence type="ECO:0000313" key="8">
    <source>
        <dbReference type="Proteomes" id="UP000199239"/>
    </source>
</evidence>
<accession>A0A1I6TA53</accession>
<evidence type="ECO:0000256" key="3">
    <source>
        <dbReference type="ARBA" id="ARBA00022692"/>
    </source>
</evidence>
<feature type="transmembrane region" description="Helical" evidence="6">
    <location>
        <begin position="184"/>
        <end position="205"/>
    </location>
</feature>
<dbReference type="PANTHER" id="PTHR30086:SF20">
    <property type="entry name" value="ARGININE EXPORTER PROTEIN ARGO-RELATED"/>
    <property type="match status" value="1"/>
</dbReference>
<feature type="transmembrane region" description="Helical" evidence="6">
    <location>
        <begin position="150"/>
        <end position="172"/>
    </location>
</feature>
<dbReference type="OrthoDB" id="9804822at2"/>
<evidence type="ECO:0000256" key="6">
    <source>
        <dbReference type="SAM" id="Phobius"/>
    </source>
</evidence>
<dbReference type="Proteomes" id="UP000199239">
    <property type="component" value="Unassembled WGS sequence"/>
</dbReference>
<dbReference type="STRING" id="394264.SAMN04488040_2140"/>
<feature type="transmembrane region" description="Helical" evidence="6">
    <location>
        <begin position="41"/>
        <end position="67"/>
    </location>
</feature>
<gene>
    <name evidence="7" type="ORF">SAMN04488040_2140</name>
</gene>
<evidence type="ECO:0000256" key="2">
    <source>
        <dbReference type="ARBA" id="ARBA00022475"/>
    </source>
</evidence>
<dbReference type="InterPro" id="IPR001123">
    <property type="entry name" value="LeuE-type"/>
</dbReference>
<proteinExistence type="predicted"/>
<keyword evidence="4 6" id="KW-1133">Transmembrane helix</keyword>
<keyword evidence="8" id="KW-1185">Reference proteome</keyword>
<dbReference type="GO" id="GO:0005886">
    <property type="term" value="C:plasma membrane"/>
    <property type="evidence" value="ECO:0007669"/>
    <property type="project" value="UniProtKB-SubCell"/>
</dbReference>
<reference evidence="8" key="1">
    <citation type="submission" date="2016-10" db="EMBL/GenBank/DDBJ databases">
        <authorList>
            <person name="Varghese N."/>
            <person name="Submissions S."/>
        </authorList>
    </citation>
    <scope>NUCLEOTIDE SEQUENCE [LARGE SCALE GENOMIC DNA]</scope>
    <source>
        <strain evidence="8">DSM 23422</strain>
    </source>
</reference>
<name>A0A1I6TA53_9RHOB</name>
<dbReference type="RefSeq" id="WP_093916347.1">
    <property type="nucleotide sequence ID" value="NZ_FPAJ01000003.1"/>
</dbReference>
<dbReference type="Pfam" id="PF01810">
    <property type="entry name" value="LysE"/>
    <property type="match status" value="1"/>
</dbReference>
<comment type="subcellular location">
    <subcellularLocation>
        <location evidence="1">Cell membrane</location>
        <topology evidence="1">Multi-pass membrane protein</topology>
    </subcellularLocation>
</comment>
<dbReference type="EMBL" id="FPAJ01000003">
    <property type="protein sequence ID" value="SFS86050.1"/>
    <property type="molecule type" value="Genomic_DNA"/>
</dbReference>
<evidence type="ECO:0000256" key="5">
    <source>
        <dbReference type="ARBA" id="ARBA00023136"/>
    </source>
</evidence>
<evidence type="ECO:0000256" key="4">
    <source>
        <dbReference type="ARBA" id="ARBA00022989"/>
    </source>
</evidence>
<evidence type="ECO:0000256" key="1">
    <source>
        <dbReference type="ARBA" id="ARBA00004651"/>
    </source>
</evidence>
<feature type="transmembrane region" description="Helical" evidence="6">
    <location>
        <begin position="114"/>
        <end position="135"/>
    </location>
</feature>
<sequence length="206" mass="22045">MTIALPDLLLYCSALVILFLTPGPVWLAIMARALSGGFKSAWPLALGVSVGDMVWPLVAVLGISWILSVFDVFMLGMRWIACGVFIVMGGLLIRNAGDKIDRDSRLTKPGAWSGFAAGLLAILGNPKAVLFYMGVLPGFFDLRVITWPDVAAIILVSVAIPLIGNLAIAGFVGKMRRLMTNPKTLKRINIVAGSLLILVGLLIPFL</sequence>
<feature type="transmembrane region" description="Helical" evidence="6">
    <location>
        <begin position="73"/>
        <end position="93"/>
    </location>
</feature>
<dbReference type="PANTHER" id="PTHR30086">
    <property type="entry name" value="ARGININE EXPORTER PROTEIN ARGO"/>
    <property type="match status" value="1"/>
</dbReference>
<evidence type="ECO:0000313" key="7">
    <source>
        <dbReference type="EMBL" id="SFS86050.1"/>
    </source>
</evidence>
<feature type="transmembrane region" description="Helical" evidence="6">
    <location>
        <begin position="6"/>
        <end position="29"/>
    </location>
</feature>
<organism evidence="7 8">
    <name type="scientific">Sulfitobacter marinus</name>
    <dbReference type="NCBI Taxonomy" id="394264"/>
    <lineage>
        <taxon>Bacteria</taxon>
        <taxon>Pseudomonadati</taxon>
        <taxon>Pseudomonadota</taxon>
        <taxon>Alphaproteobacteria</taxon>
        <taxon>Rhodobacterales</taxon>
        <taxon>Roseobacteraceae</taxon>
        <taxon>Sulfitobacter</taxon>
    </lineage>
</organism>